<protein>
    <submittedName>
        <fullName evidence="1">Uncharacterized protein</fullName>
    </submittedName>
</protein>
<sequence>MAITLQGRGLGETLQTVRQMPTRLARTRTRAINRTAREGKKFTAQKVFESVNLKKSDINKRLKVEKATRSRPEAKLTAGFRPRLLSRFGARARTQRVKHPERSQGFPRFGIPPGRKFAGVSVKVKRGGSRARLPGGFLLELKTSGAVGLAVRTGRGPQAYKVLHGPSVHQVVGWHEEAIEAFIREDLARTFDEEWAKELEQIR</sequence>
<dbReference type="STRING" id="472759.Nhal_1002"/>
<dbReference type="eggNOG" id="ENOG503398P">
    <property type="taxonomic scope" value="Bacteria"/>
</dbReference>
<dbReference type="AlphaFoldDB" id="D5BYW2"/>
<name>D5BYW2_NITHN</name>
<dbReference type="KEGG" id="nhl:Nhal_1002"/>
<keyword evidence="2" id="KW-1185">Reference proteome</keyword>
<dbReference type="Proteomes" id="UP000001844">
    <property type="component" value="Chromosome"/>
</dbReference>
<dbReference type="HOGENOM" id="CLU_1347741_0_0_6"/>
<dbReference type="InterPro" id="IPR010633">
    <property type="entry name" value="Phage_lambda_GpZ"/>
</dbReference>
<organism evidence="1 2">
    <name type="scientific">Nitrosococcus halophilus (strain Nc4)</name>
    <dbReference type="NCBI Taxonomy" id="472759"/>
    <lineage>
        <taxon>Bacteria</taxon>
        <taxon>Pseudomonadati</taxon>
        <taxon>Pseudomonadota</taxon>
        <taxon>Gammaproteobacteria</taxon>
        <taxon>Chromatiales</taxon>
        <taxon>Chromatiaceae</taxon>
        <taxon>Nitrosococcus</taxon>
    </lineage>
</organism>
<dbReference type="RefSeq" id="WP_013032067.1">
    <property type="nucleotide sequence ID" value="NC_013960.1"/>
</dbReference>
<evidence type="ECO:0000313" key="2">
    <source>
        <dbReference type="Proteomes" id="UP000001844"/>
    </source>
</evidence>
<dbReference type="EMBL" id="CP001798">
    <property type="protein sequence ID" value="ADE14175.1"/>
    <property type="molecule type" value="Genomic_DNA"/>
</dbReference>
<accession>D5BYW2</accession>
<dbReference type="OrthoDB" id="6157741at2"/>
<gene>
    <name evidence="1" type="ordered locus">Nhal_1002</name>
</gene>
<evidence type="ECO:0000313" key="1">
    <source>
        <dbReference type="EMBL" id="ADE14175.1"/>
    </source>
</evidence>
<proteinExistence type="predicted"/>
<dbReference type="Pfam" id="PF06763">
    <property type="entry name" value="Minor_tail_Z"/>
    <property type="match status" value="1"/>
</dbReference>
<reference evidence="2" key="1">
    <citation type="submission" date="2010-04" db="EMBL/GenBank/DDBJ databases">
        <title>Complete genome sequence of Nitrosococcus halophilus Nc4, a salt-adapted, aerobic obligate ammonia-oxidizing sulfur purple bacterium.</title>
        <authorList>
            <consortium name="US DOE Joint Genome Institute"/>
            <person name="Campbell M.A."/>
            <person name="Malfatti S.A."/>
            <person name="Chain P.S.G."/>
            <person name="Heidelberg J.F."/>
            <person name="Ward B.B."/>
            <person name="Klotz M.G."/>
        </authorList>
    </citation>
    <scope>NUCLEOTIDE SEQUENCE [LARGE SCALE GENOMIC DNA]</scope>
    <source>
        <strain evidence="2">Nc4</strain>
    </source>
</reference>